<protein>
    <submittedName>
        <fullName evidence="9">Putative peptide transporter permease subunit: membrane component of ABC superfamily</fullName>
    </submittedName>
</protein>
<sequence length="314" mass="33712">MLTYILQRIAVSILVCLTSMCLLFAALHAIPGDPATIVLGSRATPEVRERLNHELGLDKPLLFQFSSLIGNVVQGNFGTDIFSKRSVGEEILENLPSTLILIGAGLGWAALLAVPLGCFSALKRGTWIDRLTGILSVGTISIPSFVVAIYALLLLSVQLGWFPVIGAGENGNIRDQLWHLVLPSFSVGVGWVGYLARIVRASMLEVMDENHIRTARAFGLPESKIVLHYALRIAILPTVTLLGLAIGGLLSSAVFAENIFARPGIGKLIVDAANVRNYPVVQGAVLSTVALFAFAMPISDLIIAWLDPRVRTAI</sequence>
<dbReference type="PROSITE" id="PS50928">
    <property type="entry name" value="ABC_TM1"/>
    <property type="match status" value="1"/>
</dbReference>
<dbReference type="PANTHER" id="PTHR43163">
    <property type="entry name" value="DIPEPTIDE TRANSPORT SYSTEM PERMEASE PROTEIN DPPB-RELATED"/>
    <property type="match status" value="1"/>
</dbReference>
<dbReference type="CDD" id="cd06261">
    <property type="entry name" value="TM_PBP2"/>
    <property type="match status" value="1"/>
</dbReference>
<gene>
    <name evidence="9" type="primary">yliC</name>
    <name evidence="9" type="ORF">MPL3365_170159</name>
</gene>
<evidence type="ECO:0000256" key="3">
    <source>
        <dbReference type="ARBA" id="ARBA00022475"/>
    </source>
</evidence>
<feature type="transmembrane region" description="Helical" evidence="7">
    <location>
        <begin position="284"/>
        <end position="306"/>
    </location>
</feature>
<keyword evidence="2 7" id="KW-0813">Transport</keyword>
<comment type="similarity">
    <text evidence="7">Belongs to the binding-protein-dependent transport system permease family.</text>
</comment>
<dbReference type="Pfam" id="PF00528">
    <property type="entry name" value="BPD_transp_1"/>
    <property type="match status" value="1"/>
</dbReference>
<evidence type="ECO:0000256" key="5">
    <source>
        <dbReference type="ARBA" id="ARBA00022989"/>
    </source>
</evidence>
<accession>A0A090FZ97</accession>
<dbReference type="Pfam" id="PF19300">
    <property type="entry name" value="BPD_transp_1_N"/>
    <property type="match status" value="1"/>
</dbReference>
<dbReference type="EMBL" id="CCNE01000009">
    <property type="protein sequence ID" value="CDX52917.1"/>
    <property type="molecule type" value="Genomic_DNA"/>
</dbReference>
<evidence type="ECO:0000259" key="8">
    <source>
        <dbReference type="PROSITE" id="PS50928"/>
    </source>
</evidence>
<feature type="domain" description="ABC transmembrane type-1" evidence="8">
    <location>
        <begin position="95"/>
        <end position="303"/>
    </location>
</feature>
<keyword evidence="4 7" id="KW-0812">Transmembrane</keyword>
<evidence type="ECO:0000256" key="6">
    <source>
        <dbReference type="ARBA" id="ARBA00023136"/>
    </source>
</evidence>
<dbReference type="PANTHER" id="PTHR43163:SF6">
    <property type="entry name" value="DIPEPTIDE TRANSPORT SYSTEM PERMEASE PROTEIN DPPB-RELATED"/>
    <property type="match status" value="1"/>
</dbReference>
<feature type="transmembrane region" description="Helical" evidence="7">
    <location>
        <begin position="177"/>
        <end position="196"/>
    </location>
</feature>
<evidence type="ECO:0000313" key="9">
    <source>
        <dbReference type="EMBL" id="CDX52917.1"/>
    </source>
</evidence>
<proteinExistence type="inferred from homology"/>
<keyword evidence="3" id="KW-1003">Cell membrane</keyword>
<dbReference type="GO" id="GO:0055085">
    <property type="term" value="P:transmembrane transport"/>
    <property type="evidence" value="ECO:0007669"/>
    <property type="project" value="InterPro"/>
</dbReference>
<organism evidence="9 10">
    <name type="scientific">Mesorhizobium plurifarium</name>
    <dbReference type="NCBI Taxonomy" id="69974"/>
    <lineage>
        <taxon>Bacteria</taxon>
        <taxon>Pseudomonadati</taxon>
        <taxon>Pseudomonadota</taxon>
        <taxon>Alphaproteobacteria</taxon>
        <taxon>Hyphomicrobiales</taxon>
        <taxon>Phyllobacteriaceae</taxon>
        <taxon>Mesorhizobium</taxon>
    </lineage>
</organism>
<keyword evidence="6 7" id="KW-0472">Membrane</keyword>
<comment type="subcellular location">
    <subcellularLocation>
        <location evidence="1 7">Cell membrane</location>
        <topology evidence="1 7">Multi-pass membrane protein</topology>
    </subcellularLocation>
</comment>
<dbReference type="Gene3D" id="1.10.3720.10">
    <property type="entry name" value="MetI-like"/>
    <property type="match status" value="1"/>
</dbReference>
<dbReference type="InterPro" id="IPR035906">
    <property type="entry name" value="MetI-like_sf"/>
</dbReference>
<evidence type="ECO:0000256" key="2">
    <source>
        <dbReference type="ARBA" id="ARBA00022448"/>
    </source>
</evidence>
<keyword evidence="5 7" id="KW-1133">Transmembrane helix</keyword>
<evidence type="ECO:0000256" key="4">
    <source>
        <dbReference type="ARBA" id="ARBA00022692"/>
    </source>
</evidence>
<dbReference type="GO" id="GO:0005886">
    <property type="term" value="C:plasma membrane"/>
    <property type="evidence" value="ECO:0007669"/>
    <property type="project" value="UniProtKB-SubCell"/>
</dbReference>
<feature type="transmembrane region" description="Helical" evidence="7">
    <location>
        <begin position="134"/>
        <end position="157"/>
    </location>
</feature>
<dbReference type="SUPFAM" id="SSF161098">
    <property type="entry name" value="MetI-like"/>
    <property type="match status" value="1"/>
</dbReference>
<dbReference type="InterPro" id="IPR000515">
    <property type="entry name" value="MetI-like"/>
</dbReference>
<feature type="transmembrane region" description="Helical" evidence="7">
    <location>
        <begin position="233"/>
        <end position="256"/>
    </location>
</feature>
<evidence type="ECO:0000256" key="1">
    <source>
        <dbReference type="ARBA" id="ARBA00004651"/>
    </source>
</evidence>
<reference evidence="9 10" key="1">
    <citation type="submission" date="2014-08" db="EMBL/GenBank/DDBJ databases">
        <authorList>
            <person name="Moulin Lionel"/>
        </authorList>
    </citation>
    <scope>NUCLEOTIDE SEQUENCE [LARGE SCALE GENOMIC DNA]</scope>
</reference>
<name>A0A090FZ97_MESPL</name>
<feature type="transmembrane region" description="Helical" evidence="7">
    <location>
        <begin position="99"/>
        <end position="122"/>
    </location>
</feature>
<evidence type="ECO:0000313" key="10">
    <source>
        <dbReference type="Proteomes" id="UP000046122"/>
    </source>
</evidence>
<dbReference type="InterPro" id="IPR045621">
    <property type="entry name" value="BPD_transp_1_N"/>
</dbReference>
<dbReference type="AlphaFoldDB" id="A0A090FZ97"/>
<dbReference type="Proteomes" id="UP000046122">
    <property type="component" value="Unassembled WGS sequence"/>
</dbReference>
<evidence type="ECO:0000256" key="7">
    <source>
        <dbReference type="RuleBase" id="RU363032"/>
    </source>
</evidence>